<sequence>MSHGDPIRGRPAGPESRKGTWSTSPTSPPHASPSAVPTSKGRRRRRKKGHATPKQLSISTSSLVTPSNILSSTHPSSDIPPITPTGDLDHHHDLFERRFHATVTDNLSDSDCQSTISQTSAPYSSSTSTAPIRRGRVFRKASRDQLSMPITMSPLDSTSSLSRTHTPASSCYSSLAPSRSGSPLPKPDIQMPSLPSVLEDGINGIKNQKSVSAHSKPPQHAPLPPTGHALSTKSAASTNMSTSTPSQRKRNRRRKKRLSKGSGAEGEDEAEMIRKPLNLLVMAGMDMPEQTGNYRRGMDDALYSSYDSSCAPSPPKSANSIQSNHASRPQSGGFAGRRGMGIVAEMPPQMILAANSSNEHGKISTPSVEATTADDVDRDMHPRTSTRSNKPPRHSSRSKKTVGAADPSFKDTSNATRPALPPAVSFTGTIDTTLGSPAVGAGLLISPPPSATLGSMQTQLTTSTSKRPSLGHAGSILSSTPSASTASSPTPLSHTPTPEVSPVLGPSASESKSGRESTLRKIDLAVETKEPSLYSTPFPSTKGYVQSTGSNIPPPKPVRAEIKSTRLRSPPRAAKVAAQSVYSRIPSPPPPPPFVRAEAKPSVGSSIPLPPPPPPFVRAEAKPKDVSNISLAPPAPPFVRAGAKIAGGSSIPLPPPPPPFVKAEAKPSGGSTIPPPPPPPPFVKALTKPGGGSTIPPPPPPPPSTHMLNRKGSSDTATALQISTAGYAEGTAASVPLTPTRSIVAKHVLRWDALSHGDITHTVFDIDHHHSHRRGHRHRHHHRLSSEDASGSASLQSPVESPSVDAVFENNLESRLEGPLEHTHASVREGVTYAEAVSKEVLEGASLQEETAGHDEALPEDEPGPKEGPLPTAGSALSGPQEESGPSAAPFTIEMDVQRFEELFCIDPAEEQRRQKAKEASLQAKIKPKEVALLDVRRATNVSIGLSRLMKRYESFESLRSMILSLEIDLVSQIPAPAFQSNISDRSASTSSPAFASLSYPVKRGNDMSVLGHRRNASAASLGSLSRMPMAIRPSGPPLISSARSSVMITRSSSASAMSRGLEEAASQSVPDLSSLVSSFSGLTLRSPPLSTTSSAFSAHPLFASRPTSPTLSATDTNGSLFTSRSETPIVYQQHLSLEDLLTLEPLLPTDKERTMLEVYQRQNKAEFLANETDAVQKLGLSERFMYAMSKPIFSPPPVQPPSRPESPVAHKKVGSGVFQLARSAGKLGLTNLSSSDEDALKMDDYLFASICMLRFDSDLTSTESQIQELIEGCDALRMNENLKTLFLGVLKVGNLLNTVYGRKRSSWHHPQTPLAPQSQMPLRSTLTAAKSMPNLSREYAQSASDSANGSGPPPPPPPPPPVKMTPGVIPPPPPPPPVRLPGTAGPPPPPPPPPPSPLPGAINAMSSTPGPAEKGASPSSQSSPHLPGGHLHSPQQQGAAGFRLHSLLKLRDVRSLDNKSNLMHYLATMVANNNPELLDLPEQFGFLAKLEQYRTKEILDQVLEHQKAIQKLTDFRSKLEAKIESMKESMRTAKKADIGTLEENEDEGEDANDNNVDGILSDDEESEEMVTARRVVSKLERFLTEAQTRYDRLVDLVATLDKSWRSTASYFGEKSAGDPRPPSGPNNTESGDDSAANLQMQQQQMVTSMTSSPRKPPEEIFSVLHEFFRHFREAHLQNEDILIREKRQAAMAKRMAASSPTPRGSAFRRTPTPALTDGNGSTAPSTPSSTMSPAPYLSSFSKLP</sequence>
<dbReference type="PANTHER" id="PTHR45691:SF6">
    <property type="entry name" value="PROTEIN DIAPHANOUS"/>
    <property type="match status" value="1"/>
</dbReference>
<protein>
    <recommendedName>
        <fullName evidence="3">FH2 domain-containing protein</fullName>
    </recommendedName>
</protein>
<evidence type="ECO:0000313" key="4">
    <source>
        <dbReference type="EMBL" id="GJJ71303.1"/>
    </source>
</evidence>
<feature type="compositionally biased region" description="Basic residues" evidence="2">
    <location>
        <begin position="247"/>
        <end position="259"/>
    </location>
</feature>
<organism evidence="4 5">
    <name type="scientific">Entomortierella parvispora</name>
    <dbReference type="NCBI Taxonomy" id="205924"/>
    <lineage>
        <taxon>Eukaryota</taxon>
        <taxon>Fungi</taxon>
        <taxon>Fungi incertae sedis</taxon>
        <taxon>Mucoromycota</taxon>
        <taxon>Mortierellomycotina</taxon>
        <taxon>Mortierellomycetes</taxon>
        <taxon>Mortierellales</taxon>
        <taxon>Mortierellaceae</taxon>
        <taxon>Entomortierella</taxon>
    </lineage>
</organism>
<dbReference type="OrthoDB" id="5632at2759"/>
<keyword evidence="5" id="KW-1185">Reference proteome</keyword>
<feature type="region of interest" description="Disordered" evidence="2">
    <location>
        <begin position="663"/>
        <end position="717"/>
    </location>
</feature>
<feature type="region of interest" description="Disordered" evidence="2">
    <location>
        <begin position="1"/>
        <end position="90"/>
    </location>
</feature>
<feature type="coiled-coil region" evidence="1">
    <location>
        <begin position="1510"/>
        <end position="1537"/>
    </location>
</feature>
<feature type="region of interest" description="Disordered" evidence="2">
    <location>
        <begin position="1612"/>
        <end position="1635"/>
    </location>
</feature>
<feature type="domain" description="FH2" evidence="3">
    <location>
        <begin position="1437"/>
        <end position="1536"/>
    </location>
</feature>
<feature type="region of interest" description="Disordered" evidence="2">
    <location>
        <begin position="305"/>
        <end position="338"/>
    </location>
</feature>
<reference evidence="4" key="1">
    <citation type="submission" date="2021-11" db="EMBL/GenBank/DDBJ databases">
        <authorList>
            <person name="Herlambang A."/>
            <person name="Guo Y."/>
            <person name="Takashima Y."/>
            <person name="Nishizawa T."/>
        </authorList>
    </citation>
    <scope>NUCLEOTIDE SEQUENCE</scope>
    <source>
        <strain evidence="4">E1425</strain>
    </source>
</reference>
<feature type="region of interest" description="Disordered" evidence="2">
    <location>
        <begin position="1338"/>
        <end position="1439"/>
    </location>
</feature>
<dbReference type="InterPro" id="IPR015425">
    <property type="entry name" value="FH2_Formin"/>
</dbReference>
<feature type="compositionally biased region" description="Low complexity" evidence="2">
    <location>
        <begin position="477"/>
        <end position="498"/>
    </location>
</feature>
<feature type="compositionally biased region" description="Basic residues" evidence="2">
    <location>
        <begin position="390"/>
        <end position="400"/>
    </location>
</feature>
<evidence type="ECO:0000313" key="5">
    <source>
        <dbReference type="Proteomes" id="UP000827284"/>
    </source>
</evidence>
<feature type="region of interest" description="Disordered" evidence="2">
    <location>
        <begin position="450"/>
        <end position="519"/>
    </location>
</feature>
<feature type="compositionally biased region" description="Pro residues" evidence="2">
    <location>
        <begin position="1352"/>
        <end position="1399"/>
    </location>
</feature>
<feature type="region of interest" description="Disordered" evidence="2">
    <location>
        <begin position="1540"/>
        <end position="1569"/>
    </location>
</feature>
<comment type="caution">
    <text evidence="4">The sequence shown here is derived from an EMBL/GenBank/DDBJ whole genome shotgun (WGS) entry which is preliminary data.</text>
</comment>
<feature type="compositionally biased region" description="Pro residues" evidence="2">
    <location>
        <begin position="695"/>
        <end position="704"/>
    </location>
</feature>
<dbReference type="SUPFAM" id="SSF101447">
    <property type="entry name" value="Formin homology 2 domain (FH2 domain)"/>
    <property type="match status" value="2"/>
</dbReference>
<dbReference type="GO" id="GO:0030041">
    <property type="term" value="P:actin filament polymerization"/>
    <property type="evidence" value="ECO:0007669"/>
    <property type="project" value="TreeGrafter"/>
</dbReference>
<feature type="compositionally biased region" description="Polar residues" evidence="2">
    <location>
        <begin position="305"/>
        <end position="330"/>
    </location>
</feature>
<feature type="compositionally biased region" description="Acidic residues" evidence="2">
    <location>
        <begin position="1541"/>
        <end position="1553"/>
    </location>
</feature>
<feature type="compositionally biased region" description="Polar residues" evidence="2">
    <location>
        <begin position="452"/>
        <end position="467"/>
    </location>
</feature>
<feature type="region of interest" description="Disordered" evidence="2">
    <location>
        <begin position="770"/>
        <end position="801"/>
    </location>
</feature>
<feature type="region of interest" description="Disordered" evidence="2">
    <location>
        <begin position="1693"/>
        <end position="1745"/>
    </location>
</feature>
<gene>
    <name evidence="4" type="ORF">EMPS_03653</name>
</gene>
<evidence type="ECO:0000256" key="2">
    <source>
        <dbReference type="SAM" id="MobiDB-lite"/>
    </source>
</evidence>
<proteinExistence type="predicted"/>
<feature type="compositionally biased region" description="Low complexity" evidence="2">
    <location>
        <begin position="114"/>
        <end position="132"/>
    </location>
</feature>
<evidence type="ECO:0000256" key="1">
    <source>
        <dbReference type="SAM" id="Coils"/>
    </source>
</evidence>
<dbReference type="GO" id="GO:0005884">
    <property type="term" value="C:actin filament"/>
    <property type="evidence" value="ECO:0007669"/>
    <property type="project" value="TreeGrafter"/>
</dbReference>
<dbReference type="PANTHER" id="PTHR45691">
    <property type="entry name" value="PROTEIN DIAPHANOUS"/>
    <property type="match status" value="1"/>
</dbReference>
<feature type="region of interest" description="Disordered" evidence="2">
    <location>
        <begin position="107"/>
        <end position="270"/>
    </location>
</feature>
<feature type="compositionally biased region" description="Polar residues" evidence="2">
    <location>
        <begin position="229"/>
        <end position="246"/>
    </location>
</feature>
<feature type="region of interest" description="Disordered" evidence="2">
    <location>
        <begin position="850"/>
        <end position="888"/>
    </location>
</feature>
<feature type="region of interest" description="Disordered" evidence="2">
    <location>
        <begin position="533"/>
        <end position="620"/>
    </location>
</feature>
<keyword evidence="1" id="KW-0175">Coiled coil</keyword>
<dbReference type="InterPro" id="IPR042201">
    <property type="entry name" value="FH2_Formin_sf"/>
</dbReference>
<name>A0A9P3LUR0_9FUNG</name>
<reference evidence="4" key="2">
    <citation type="journal article" date="2022" name="Microbiol. Resour. Announc.">
        <title>Whole-Genome Sequence of Entomortierella parvispora E1425, a Mucoromycotan Fungus Associated with Burkholderiaceae-Related Endosymbiotic Bacteria.</title>
        <authorList>
            <person name="Herlambang A."/>
            <person name="Guo Y."/>
            <person name="Takashima Y."/>
            <person name="Narisawa K."/>
            <person name="Ohta H."/>
            <person name="Nishizawa T."/>
        </authorList>
    </citation>
    <scope>NUCLEOTIDE SEQUENCE</scope>
    <source>
        <strain evidence="4">E1425</strain>
    </source>
</reference>
<feature type="region of interest" description="Disordered" evidence="2">
    <location>
        <begin position="358"/>
        <end position="424"/>
    </location>
</feature>
<feature type="compositionally biased region" description="Polar residues" evidence="2">
    <location>
        <begin position="144"/>
        <end position="181"/>
    </location>
</feature>
<dbReference type="EMBL" id="BQFW01000005">
    <property type="protein sequence ID" value="GJJ71303.1"/>
    <property type="molecule type" value="Genomic_DNA"/>
</dbReference>
<accession>A0A9P3LUR0</accession>
<feature type="compositionally biased region" description="Polar residues" evidence="2">
    <location>
        <begin position="1340"/>
        <end position="1350"/>
    </location>
</feature>
<feature type="compositionally biased region" description="Basic residues" evidence="2">
    <location>
        <begin position="770"/>
        <end position="783"/>
    </location>
</feature>
<dbReference type="Proteomes" id="UP000827284">
    <property type="component" value="Unassembled WGS sequence"/>
</dbReference>
<feature type="compositionally biased region" description="Low complexity" evidence="2">
    <location>
        <begin position="1722"/>
        <end position="1736"/>
    </location>
</feature>
<feature type="compositionally biased region" description="Pro residues" evidence="2">
    <location>
        <begin position="673"/>
        <end position="682"/>
    </location>
</feature>
<evidence type="ECO:0000259" key="3">
    <source>
        <dbReference type="Pfam" id="PF02181"/>
    </source>
</evidence>
<feature type="compositionally biased region" description="Basic residues" evidence="2">
    <location>
        <begin position="40"/>
        <end position="51"/>
    </location>
</feature>
<dbReference type="Gene3D" id="1.20.58.2220">
    <property type="entry name" value="Formin, FH2 domain"/>
    <property type="match status" value="3"/>
</dbReference>
<dbReference type="InterPro" id="IPR051412">
    <property type="entry name" value="Formin_Homology_Diaphanous_sf"/>
</dbReference>
<feature type="compositionally biased region" description="Polar residues" evidence="2">
    <location>
        <begin position="358"/>
        <end position="370"/>
    </location>
</feature>
<feature type="compositionally biased region" description="Polar residues" evidence="2">
    <location>
        <begin position="54"/>
        <end position="76"/>
    </location>
</feature>
<feature type="compositionally biased region" description="Polar residues" evidence="2">
    <location>
        <begin position="533"/>
        <end position="551"/>
    </location>
</feature>
<feature type="compositionally biased region" description="Polar residues" evidence="2">
    <location>
        <begin position="787"/>
        <end position="800"/>
    </location>
</feature>
<dbReference type="Pfam" id="PF02181">
    <property type="entry name" value="FH2"/>
    <property type="match status" value="1"/>
</dbReference>